<dbReference type="Proteomes" id="UP000075606">
    <property type="component" value="Unassembled WGS sequence"/>
</dbReference>
<protein>
    <recommendedName>
        <fullName evidence="1">AB hydrolase-1 domain-containing protein</fullName>
    </recommendedName>
</protein>
<feature type="domain" description="AB hydrolase-1" evidence="1">
    <location>
        <begin position="52"/>
        <end position="319"/>
    </location>
</feature>
<dbReference type="PANTHER" id="PTHR43798:SF33">
    <property type="entry name" value="HYDROLASE, PUTATIVE (AFU_ORTHOLOGUE AFUA_2G14860)-RELATED"/>
    <property type="match status" value="1"/>
</dbReference>
<evidence type="ECO:0000259" key="1">
    <source>
        <dbReference type="Pfam" id="PF12697"/>
    </source>
</evidence>
<dbReference type="SUPFAM" id="SSF53474">
    <property type="entry name" value="alpha/beta-Hydrolases"/>
    <property type="match status" value="1"/>
</dbReference>
<gene>
    <name evidence="2" type="ORF">AWW68_07420</name>
</gene>
<dbReference type="AlphaFoldDB" id="A0A150XAE1"/>
<dbReference type="GO" id="GO:0016020">
    <property type="term" value="C:membrane"/>
    <property type="evidence" value="ECO:0007669"/>
    <property type="project" value="TreeGrafter"/>
</dbReference>
<dbReference type="Gene3D" id="3.40.50.1820">
    <property type="entry name" value="alpha/beta hydrolase"/>
    <property type="match status" value="1"/>
</dbReference>
<dbReference type="InterPro" id="IPR029058">
    <property type="entry name" value="AB_hydrolase_fold"/>
</dbReference>
<sequence length="331" mass="37773">MNEMKKLLILLLYSQALFAQEKDFPPPGKMVEMGGYKMHYLEAGESKDGPTVIFFHGAGEIALHWNLVLPLVGEFAHAIAIDQNGEGWSEHGHGNSLIQQVYDSYQMLKEADIPEPYIIVGHSLGGILAHQFAVQYKSETAGLIFVDATHPDVVLKIFNRESETMEWKQMRLNAKKEIPAVSTDPVNPEREIASFKAKRDFGDQLEKFSKEDQQRFNWIYNERLWTYIKGQSSTYEAEIFQEMHEHYDQYDLGDIPLVVITGGKKKKPEGDENWSGKALRQHSRQLQKDFLKLSTNSQQIIAKKSGHSIHLDQPELIASVIKNMLMELAKD</sequence>
<dbReference type="InterPro" id="IPR050266">
    <property type="entry name" value="AB_hydrolase_sf"/>
</dbReference>
<dbReference type="Pfam" id="PF12697">
    <property type="entry name" value="Abhydrolase_6"/>
    <property type="match status" value="1"/>
</dbReference>
<accession>A0A150XAE1</accession>
<dbReference type="InterPro" id="IPR000073">
    <property type="entry name" value="AB_hydrolase_1"/>
</dbReference>
<evidence type="ECO:0000313" key="2">
    <source>
        <dbReference type="EMBL" id="KYG75656.1"/>
    </source>
</evidence>
<reference evidence="2 3" key="1">
    <citation type="submission" date="2016-01" db="EMBL/GenBank/DDBJ databases">
        <title>Genome sequencing of Roseivirga spongicola UST030701-084.</title>
        <authorList>
            <person name="Selvaratnam C."/>
            <person name="Thevarajoo S."/>
            <person name="Goh K.M."/>
            <person name="Ee R."/>
            <person name="Chan K.-G."/>
            <person name="Chong C.S."/>
        </authorList>
    </citation>
    <scope>NUCLEOTIDE SEQUENCE [LARGE SCALE GENOMIC DNA]</scope>
    <source>
        <strain evidence="2 3">UST030701-084</strain>
    </source>
</reference>
<name>A0A150XAE1_9BACT</name>
<evidence type="ECO:0000313" key="3">
    <source>
        <dbReference type="Proteomes" id="UP000075606"/>
    </source>
</evidence>
<dbReference type="PANTHER" id="PTHR43798">
    <property type="entry name" value="MONOACYLGLYCEROL LIPASE"/>
    <property type="match status" value="1"/>
</dbReference>
<dbReference type="GO" id="GO:0047372">
    <property type="term" value="F:monoacylglycerol lipase activity"/>
    <property type="evidence" value="ECO:0007669"/>
    <property type="project" value="TreeGrafter"/>
</dbReference>
<dbReference type="STRING" id="333140.AWW68_07420"/>
<organism evidence="2 3">
    <name type="scientific">Roseivirga spongicola</name>
    <dbReference type="NCBI Taxonomy" id="333140"/>
    <lineage>
        <taxon>Bacteria</taxon>
        <taxon>Pseudomonadati</taxon>
        <taxon>Bacteroidota</taxon>
        <taxon>Cytophagia</taxon>
        <taxon>Cytophagales</taxon>
        <taxon>Roseivirgaceae</taxon>
        <taxon>Roseivirga</taxon>
    </lineage>
</organism>
<dbReference type="EMBL" id="LRPC01000012">
    <property type="protein sequence ID" value="KYG75656.1"/>
    <property type="molecule type" value="Genomic_DNA"/>
</dbReference>
<comment type="caution">
    <text evidence="2">The sequence shown here is derived from an EMBL/GenBank/DDBJ whole genome shotgun (WGS) entry which is preliminary data.</text>
</comment>
<keyword evidence="3" id="KW-1185">Reference proteome</keyword>
<dbReference type="GO" id="GO:0046464">
    <property type="term" value="P:acylglycerol catabolic process"/>
    <property type="evidence" value="ECO:0007669"/>
    <property type="project" value="TreeGrafter"/>
</dbReference>
<proteinExistence type="predicted"/>